<feature type="transmembrane region" description="Helical" evidence="1">
    <location>
        <begin position="185"/>
        <end position="208"/>
    </location>
</feature>
<dbReference type="Proteomes" id="UP000525389">
    <property type="component" value="Unassembled WGS sequence"/>
</dbReference>
<keyword evidence="1" id="KW-0812">Transmembrane</keyword>
<feature type="transmembrane region" description="Helical" evidence="1">
    <location>
        <begin position="80"/>
        <end position="100"/>
    </location>
</feature>
<feature type="transmembrane region" description="Helical" evidence="1">
    <location>
        <begin position="34"/>
        <end position="60"/>
    </location>
</feature>
<dbReference type="AlphaFoldDB" id="A0A7W8LNJ0"/>
<comment type="caution">
    <text evidence="2">The sequence shown here is derived from an EMBL/GenBank/DDBJ whole genome shotgun (WGS) entry which is preliminary data.</text>
</comment>
<evidence type="ECO:0000313" key="2">
    <source>
        <dbReference type="EMBL" id="MBB5232669.1"/>
    </source>
</evidence>
<feature type="transmembrane region" description="Helical" evidence="1">
    <location>
        <begin position="152"/>
        <end position="173"/>
    </location>
</feature>
<dbReference type="RefSeq" id="WP_184023978.1">
    <property type="nucleotide sequence ID" value="NZ_JACHFN010000001.1"/>
</dbReference>
<feature type="transmembrane region" description="Helical" evidence="1">
    <location>
        <begin position="228"/>
        <end position="247"/>
    </location>
</feature>
<keyword evidence="3" id="KW-1185">Reference proteome</keyword>
<sequence length="257" mass="28258">MRTVFSRRLAPPVTAAASQETLRLSVVPERVLRAFLWLIAGLIVVPTLLNLLLAASPTLADQGLFTKLYNLTYLDREQNLPSYVSTAALFVCAGLMFVIAQVSRRRQQRENAYWWVLGLVFLGLSFDETAGVHEGLSESASSAADSAGLSSLASLGWVTLGLLFVGLFAVVFLRFWLRLAPRVRLLLGLAAALYLGGALGMEVLGSRLSDLYGFDDLHYKLAATVEETLEFLGTAVLLYALLCYLRLMVGRLDLHFR</sequence>
<evidence type="ECO:0000256" key="1">
    <source>
        <dbReference type="SAM" id="Phobius"/>
    </source>
</evidence>
<keyword evidence="1" id="KW-0472">Membrane</keyword>
<organism evidence="2 3">
    <name type="scientific">Deinococcus budaensis</name>
    <dbReference type="NCBI Taxonomy" id="1665626"/>
    <lineage>
        <taxon>Bacteria</taxon>
        <taxon>Thermotogati</taxon>
        <taxon>Deinococcota</taxon>
        <taxon>Deinococci</taxon>
        <taxon>Deinococcales</taxon>
        <taxon>Deinococcaceae</taxon>
        <taxon>Deinococcus</taxon>
    </lineage>
</organism>
<keyword evidence="1" id="KW-1133">Transmembrane helix</keyword>
<evidence type="ECO:0000313" key="3">
    <source>
        <dbReference type="Proteomes" id="UP000525389"/>
    </source>
</evidence>
<name>A0A7W8LNJ0_9DEIO</name>
<protein>
    <submittedName>
        <fullName evidence="2">Uncharacterized protein</fullName>
    </submittedName>
</protein>
<dbReference type="EMBL" id="JACHFN010000001">
    <property type="protein sequence ID" value="MBB5232669.1"/>
    <property type="molecule type" value="Genomic_DNA"/>
</dbReference>
<proteinExistence type="predicted"/>
<gene>
    <name evidence="2" type="ORF">HNQ09_000086</name>
</gene>
<reference evidence="2 3" key="1">
    <citation type="submission" date="2020-08" db="EMBL/GenBank/DDBJ databases">
        <title>Genomic Encyclopedia of Type Strains, Phase IV (KMG-IV): sequencing the most valuable type-strain genomes for metagenomic binning, comparative biology and taxonomic classification.</title>
        <authorList>
            <person name="Goeker M."/>
        </authorList>
    </citation>
    <scope>NUCLEOTIDE SEQUENCE [LARGE SCALE GENOMIC DNA]</scope>
    <source>
        <strain evidence="2 3">DSM 101791</strain>
    </source>
</reference>
<accession>A0A7W8LNJ0</accession>
<feature type="transmembrane region" description="Helical" evidence="1">
    <location>
        <begin position="112"/>
        <end position="132"/>
    </location>
</feature>